<dbReference type="Pfam" id="PF03602">
    <property type="entry name" value="Cons_hypoth95"/>
    <property type="match status" value="1"/>
</dbReference>
<dbReference type="NCBIfam" id="TIGR00095">
    <property type="entry name" value="16S rRNA (guanine(966)-N(2))-methyltransferase RsmD"/>
    <property type="match status" value="1"/>
</dbReference>
<evidence type="ECO:0000313" key="3">
    <source>
        <dbReference type="EMBL" id="MBK1834503.1"/>
    </source>
</evidence>
<keyword evidence="4" id="KW-1185">Reference proteome</keyword>
<protein>
    <submittedName>
        <fullName evidence="3">16S rRNA (Guanine(966)-N(2))-methyltransferase RsmD</fullName>
        <ecNumber evidence="3">2.1.1.171</ecNumber>
    </submittedName>
</protein>
<dbReference type="PANTHER" id="PTHR43542">
    <property type="entry name" value="METHYLTRANSFERASE"/>
    <property type="match status" value="1"/>
</dbReference>
<name>A0A934RPC5_9BACT</name>
<dbReference type="SUPFAM" id="SSF53335">
    <property type="entry name" value="S-adenosyl-L-methionine-dependent methyltransferases"/>
    <property type="match status" value="1"/>
</dbReference>
<dbReference type="EMBL" id="JAENIO010000025">
    <property type="protein sequence ID" value="MBK1834503.1"/>
    <property type="molecule type" value="Genomic_DNA"/>
</dbReference>
<dbReference type="RefSeq" id="WP_200391938.1">
    <property type="nucleotide sequence ID" value="NZ_JAENIO010000025.1"/>
</dbReference>
<proteinExistence type="predicted"/>
<evidence type="ECO:0000313" key="4">
    <source>
        <dbReference type="Proteomes" id="UP000604083"/>
    </source>
</evidence>
<dbReference type="InterPro" id="IPR029063">
    <property type="entry name" value="SAM-dependent_MTases_sf"/>
</dbReference>
<keyword evidence="1 3" id="KW-0489">Methyltransferase</keyword>
<dbReference type="CDD" id="cd02440">
    <property type="entry name" value="AdoMet_MTases"/>
    <property type="match status" value="1"/>
</dbReference>
<dbReference type="InterPro" id="IPR002052">
    <property type="entry name" value="DNA_methylase_N6_adenine_CS"/>
</dbReference>
<reference evidence="3" key="1">
    <citation type="submission" date="2021-01" db="EMBL/GenBank/DDBJ databases">
        <title>Modified the classification status of verrucomicrobia.</title>
        <authorList>
            <person name="Feng X."/>
        </authorList>
    </citation>
    <scope>NUCLEOTIDE SEQUENCE</scope>
    <source>
        <strain evidence="3">KCTC 12986</strain>
    </source>
</reference>
<sequence length="184" mass="20325">MRIIAGTHRGTRLKEPAEVTRPTSDRVREAIFNVLRHVVPEARVLDLFAGTGALGLEALSRGARSCHFVEREAQALRCLHDNLRHTGFSTAKVIADDALAYLARVGEEAQYDLILADPPYYRDGAPDLASPLWEKPLPLAAGGIVMVEVEAERETPEDPPFLTLVKRKNYGKTTVLYFEAKSSS</sequence>
<evidence type="ECO:0000256" key="1">
    <source>
        <dbReference type="ARBA" id="ARBA00022603"/>
    </source>
</evidence>
<dbReference type="EC" id="2.1.1.171" evidence="3"/>
<keyword evidence="2 3" id="KW-0808">Transferase</keyword>
<accession>A0A934RPC5</accession>
<organism evidence="3 4">
    <name type="scientific">Roseibacillus ishigakijimensis</name>
    <dbReference type="NCBI Taxonomy" id="454146"/>
    <lineage>
        <taxon>Bacteria</taxon>
        <taxon>Pseudomonadati</taxon>
        <taxon>Verrucomicrobiota</taxon>
        <taxon>Verrucomicrobiia</taxon>
        <taxon>Verrucomicrobiales</taxon>
        <taxon>Verrucomicrobiaceae</taxon>
        <taxon>Roseibacillus</taxon>
    </lineage>
</organism>
<dbReference type="AlphaFoldDB" id="A0A934RPC5"/>
<dbReference type="Proteomes" id="UP000604083">
    <property type="component" value="Unassembled WGS sequence"/>
</dbReference>
<dbReference type="Gene3D" id="3.40.50.150">
    <property type="entry name" value="Vaccinia Virus protein VP39"/>
    <property type="match status" value="1"/>
</dbReference>
<gene>
    <name evidence="3" type="primary">rsmD</name>
    <name evidence="3" type="ORF">JIN78_10565</name>
</gene>
<dbReference type="GO" id="GO:0003676">
    <property type="term" value="F:nucleic acid binding"/>
    <property type="evidence" value="ECO:0007669"/>
    <property type="project" value="InterPro"/>
</dbReference>
<dbReference type="InterPro" id="IPR004398">
    <property type="entry name" value="RNA_MeTrfase_RsmD"/>
</dbReference>
<dbReference type="PANTHER" id="PTHR43542:SF1">
    <property type="entry name" value="METHYLTRANSFERASE"/>
    <property type="match status" value="1"/>
</dbReference>
<comment type="caution">
    <text evidence="3">The sequence shown here is derived from an EMBL/GenBank/DDBJ whole genome shotgun (WGS) entry which is preliminary data.</text>
</comment>
<dbReference type="PIRSF" id="PIRSF004553">
    <property type="entry name" value="CHP00095"/>
    <property type="match status" value="1"/>
</dbReference>
<evidence type="ECO:0000256" key="2">
    <source>
        <dbReference type="ARBA" id="ARBA00022679"/>
    </source>
</evidence>
<dbReference type="GO" id="GO:0052913">
    <property type="term" value="F:16S rRNA (guanine(966)-N(2))-methyltransferase activity"/>
    <property type="evidence" value="ECO:0007669"/>
    <property type="project" value="UniProtKB-EC"/>
</dbReference>
<dbReference type="PROSITE" id="PS00092">
    <property type="entry name" value="N6_MTASE"/>
    <property type="match status" value="1"/>
</dbReference>